<organism evidence="5 6">
    <name type="scientific">Nocardioides acrostichi</name>
    <dbReference type="NCBI Taxonomy" id="2784339"/>
    <lineage>
        <taxon>Bacteria</taxon>
        <taxon>Bacillati</taxon>
        <taxon>Actinomycetota</taxon>
        <taxon>Actinomycetes</taxon>
        <taxon>Propionibacteriales</taxon>
        <taxon>Nocardioidaceae</taxon>
        <taxon>Nocardioides</taxon>
    </lineage>
</organism>
<feature type="domain" description="Peptidoglycan recognition protein family" evidence="4">
    <location>
        <begin position="247"/>
        <end position="391"/>
    </location>
</feature>
<evidence type="ECO:0000256" key="1">
    <source>
        <dbReference type="ARBA" id="ARBA00007553"/>
    </source>
</evidence>
<evidence type="ECO:0000256" key="2">
    <source>
        <dbReference type="ARBA" id="ARBA00022729"/>
    </source>
</evidence>
<dbReference type="SMART" id="SM00701">
    <property type="entry name" value="PGRP"/>
    <property type="match status" value="1"/>
</dbReference>
<dbReference type="AlphaFoldDB" id="A0A930UVX7"/>
<dbReference type="RefSeq" id="WP_194503099.1">
    <property type="nucleotide sequence ID" value="NZ_JADIVZ010000003.1"/>
</dbReference>
<evidence type="ECO:0000259" key="4">
    <source>
        <dbReference type="SMART" id="SM00701"/>
    </source>
</evidence>
<dbReference type="InterPro" id="IPR028994">
    <property type="entry name" value="Integrin_alpha_N"/>
</dbReference>
<dbReference type="GO" id="GO:0009253">
    <property type="term" value="P:peptidoglycan catabolic process"/>
    <property type="evidence" value="ECO:0007669"/>
    <property type="project" value="InterPro"/>
</dbReference>
<dbReference type="Gene3D" id="3.40.80.10">
    <property type="entry name" value="Peptidoglycan recognition protein-like"/>
    <property type="match status" value="1"/>
</dbReference>
<dbReference type="InterPro" id="IPR036505">
    <property type="entry name" value="Amidase/PGRP_sf"/>
</dbReference>
<feature type="compositionally biased region" description="Basic and acidic residues" evidence="3">
    <location>
        <begin position="148"/>
        <end position="162"/>
    </location>
</feature>
<dbReference type="PANTHER" id="PTHR11022">
    <property type="entry name" value="PEPTIDOGLYCAN RECOGNITION PROTEIN"/>
    <property type="match status" value="1"/>
</dbReference>
<proteinExistence type="inferred from homology"/>
<dbReference type="InterPro" id="IPR015510">
    <property type="entry name" value="PGRP"/>
</dbReference>
<comment type="similarity">
    <text evidence="1">Belongs to the N-acetylmuramoyl-L-alanine amidase 2 family.</text>
</comment>
<dbReference type="PANTHER" id="PTHR11022:SF41">
    <property type="entry name" value="PEPTIDOGLYCAN-RECOGNITION PROTEIN LC-RELATED"/>
    <property type="match status" value="1"/>
</dbReference>
<evidence type="ECO:0000256" key="3">
    <source>
        <dbReference type="SAM" id="MobiDB-lite"/>
    </source>
</evidence>
<dbReference type="InterPro" id="IPR006619">
    <property type="entry name" value="PGRP_domain_met/bac"/>
</dbReference>
<dbReference type="GO" id="GO:0008270">
    <property type="term" value="F:zinc ion binding"/>
    <property type="evidence" value="ECO:0007669"/>
    <property type="project" value="InterPro"/>
</dbReference>
<dbReference type="Pfam" id="PF13517">
    <property type="entry name" value="FG-GAP_3"/>
    <property type="match status" value="3"/>
</dbReference>
<protein>
    <submittedName>
        <fullName evidence="5">VCBS repeat-containing protein</fullName>
    </submittedName>
</protein>
<evidence type="ECO:0000313" key="5">
    <source>
        <dbReference type="EMBL" id="MBF4161848.1"/>
    </source>
</evidence>
<dbReference type="GO" id="GO:0008745">
    <property type="term" value="F:N-acetylmuramoyl-L-alanine amidase activity"/>
    <property type="evidence" value="ECO:0007669"/>
    <property type="project" value="InterPro"/>
</dbReference>
<dbReference type="Proteomes" id="UP000656804">
    <property type="component" value="Unassembled WGS sequence"/>
</dbReference>
<dbReference type="InterPro" id="IPR002502">
    <property type="entry name" value="Amidase_domain"/>
</dbReference>
<evidence type="ECO:0000313" key="6">
    <source>
        <dbReference type="Proteomes" id="UP000656804"/>
    </source>
</evidence>
<keyword evidence="2" id="KW-0732">Signal</keyword>
<sequence>MPPSLTRGRAYYVTACQQLLALAVVVAALTPATGIVRLDVVPSAPSAQTITISPMASVRHDDALVPTAPVDAVVHEYPLAGPGADDARTVTGRHGVVRLVGAPQPVSGYGAVGVTWEHGEDLPEDALGLQARTRTGGTWSSWTALDYDPDHAPDPDTREGRHARPGTEPLFVGHVDEVQVRVEAPAGATGTRALPDDLRMAVVDPGHATSETTERPAIDTATLDGTSDTATAAAADTDARPGVTPKPQIFSRAQWGADESMRDKPSLHYGEVHAGFVHHTVNANDYTRAEVPGIIRSIYAYHVRSKGWSDIGYNFLVDRFGRIWEGRYGGVDRPVVGAHTLGYNDDAFAMSAIGNYEIARPSQAIISAYGALFAWKLSLHGVDAASTRQRVAGRTFQAINGHRDAGQTACPGRYLYARLPDIRRLAAADQASWAARDLRTDLVQSAHPDLVARRTSDHHIVLVPNHGLSAVRAPRLVSSDWGRYDGVVGSTDLTGDGVPDLVGVRATGAVEVRPGGQDGVYPRSGSVVQATRGSDLVAAPGDVDGDGHADLVSRDSASGALVLARGAGDGTFTETSLGGDWSRFALLAGSGDVDGDGHPDLVARASDGSMWLARGTGSGFAEPTRLPSARGPWDVVAPAGDWNHDGHPDLFVRKKGAHAFVLPNLGDGTFGHRIGPIKRLRDRAGLATVPVTSGAAGGSVDVISLDGSDLRVLANKGGYESGAAVDTGIGAKNAVALLDAGDWDGDGHGDVLLVDRRGRAKVRLGDGAGHFGPLQRIGGGFAHMRTLDVVGDVTGDGLPDLMGQPMGGDVRIWPGRGTERLGASYVAHSAVSGGSLLGVGLWNGDGAPDVMVRDGDQLSLYPGNGPGGIMTPSKVGLDLGPYDRLVGVSSVRPNGHADLVARERSTGDLWLFEGRPGSLAPRHYLADGGDYDLID</sequence>
<dbReference type="EMBL" id="JADIVZ010000003">
    <property type="protein sequence ID" value="MBF4161848.1"/>
    <property type="molecule type" value="Genomic_DNA"/>
</dbReference>
<reference evidence="5" key="1">
    <citation type="submission" date="2020-11" db="EMBL/GenBank/DDBJ databases">
        <title>Nocardioides sp. CBS4Y-1, whole genome shotgun sequence.</title>
        <authorList>
            <person name="Tuo L."/>
        </authorList>
    </citation>
    <scope>NUCLEOTIDE SEQUENCE</scope>
    <source>
        <strain evidence="5">CBS4Y-1</strain>
    </source>
</reference>
<accession>A0A930UVX7</accession>
<dbReference type="Gene3D" id="2.130.10.130">
    <property type="entry name" value="Integrin alpha, N-terminal"/>
    <property type="match status" value="2"/>
</dbReference>
<keyword evidence="6" id="KW-1185">Reference proteome</keyword>
<dbReference type="SUPFAM" id="SSF69318">
    <property type="entry name" value="Integrin alpha N-terminal domain"/>
    <property type="match status" value="1"/>
</dbReference>
<dbReference type="CDD" id="cd06583">
    <property type="entry name" value="PGRP"/>
    <property type="match status" value="1"/>
</dbReference>
<name>A0A930UVX7_9ACTN</name>
<gene>
    <name evidence="5" type="ORF">ISG29_09095</name>
</gene>
<feature type="region of interest" description="Disordered" evidence="3">
    <location>
        <begin position="144"/>
        <end position="168"/>
    </location>
</feature>
<comment type="caution">
    <text evidence="5">The sequence shown here is derived from an EMBL/GenBank/DDBJ whole genome shotgun (WGS) entry which is preliminary data.</text>
</comment>
<dbReference type="SUPFAM" id="SSF55846">
    <property type="entry name" value="N-acetylmuramoyl-L-alanine amidase-like"/>
    <property type="match status" value="1"/>
</dbReference>
<dbReference type="InterPro" id="IPR013517">
    <property type="entry name" value="FG-GAP"/>
</dbReference>
<dbReference type="Pfam" id="PF01510">
    <property type="entry name" value="Amidase_2"/>
    <property type="match status" value="1"/>
</dbReference>